<protein>
    <submittedName>
        <fullName evidence="1">Uncharacterized protein</fullName>
    </submittedName>
</protein>
<dbReference type="EMBL" id="MU273508">
    <property type="protein sequence ID" value="KAI0034010.1"/>
    <property type="molecule type" value="Genomic_DNA"/>
</dbReference>
<proteinExistence type="predicted"/>
<dbReference type="Proteomes" id="UP000814128">
    <property type="component" value="Unassembled WGS sequence"/>
</dbReference>
<gene>
    <name evidence="1" type="ORF">K488DRAFT_84449</name>
</gene>
<reference evidence="1" key="1">
    <citation type="submission" date="2021-02" db="EMBL/GenBank/DDBJ databases">
        <authorList>
            <consortium name="DOE Joint Genome Institute"/>
            <person name="Ahrendt S."/>
            <person name="Looney B.P."/>
            <person name="Miyauchi S."/>
            <person name="Morin E."/>
            <person name="Drula E."/>
            <person name="Courty P.E."/>
            <person name="Chicoki N."/>
            <person name="Fauchery L."/>
            <person name="Kohler A."/>
            <person name="Kuo A."/>
            <person name="Labutti K."/>
            <person name="Pangilinan J."/>
            <person name="Lipzen A."/>
            <person name="Riley R."/>
            <person name="Andreopoulos W."/>
            <person name="He G."/>
            <person name="Johnson J."/>
            <person name="Barry K.W."/>
            <person name="Grigoriev I.V."/>
            <person name="Nagy L."/>
            <person name="Hibbett D."/>
            <person name="Henrissat B."/>
            <person name="Matheny P.B."/>
            <person name="Labbe J."/>
            <person name="Martin F."/>
        </authorList>
    </citation>
    <scope>NUCLEOTIDE SEQUENCE</scope>
    <source>
        <strain evidence="1">EC-137</strain>
    </source>
</reference>
<name>A0ACB8QQW8_9AGAM</name>
<sequence>MQSFTSGSGTATPPAMEDFSGSGKATPDLSFTYDSSQQQSPVSNAADHFLPPLPTSLNTVTQFPASLDLGRGTHLAAGLAGLGPGTNPAIGNSLLSAGIMGDTAEKVLQRIQAENGTLRAHLFNVSAETDSVRREFLLLRGEVHQMRKAAEDMEARVDALDNTVSDLHSTVAELDEQHTSSIGPDRNSRAAHEKRNSKLENLVHERMQGMIGIPYKGRNARFNIPDEPPLGAALPIPGEALPDNYTWQPIWSKDPECPYNNAFITWCSRLVRRDDDTKRPEDWRLTDVTDKEIYQSSRRYFKTLRGRWERGHNADAQEKYYERRGEANAGRGQFEQGRSGIAASP</sequence>
<reference evidence="1" key="2">
    <citation type="journal article" date="2022" name="New Phytol.">
        <title>Evolutionary transition to the ectomycorrhizal habit in the genomes of a hyperdiverse lineage of mushroom-forming fungi.</title>
        <authorList>
            <person name="Looney B."/>
            <person name="Miyauchi S."/>
            <person name="Morin E."/>
            <person name="Drula E."/>
            <person name="Courty P.E."/>
            <person name="Kohler A."/>
            <person name="Kuo A."/>
            <person name="LaButti K."/>
            <person name="Pangilinan J."/>
            <person name="Lipzen A."/>
            <person name="Riley R."/>
            <person name="Andreopoulos W."/>
            <person name="He G."/>
            <person name="Johnson J."/>
            <person name="Nolan M."/>
            <person name="Tritt A."/>
            <person name="Barry K.W."/>
            <person name="Grigoriev I.V."/>
            <person name="Nagy L.G."/>
            <person name="Hibbett D."/>
            <person name="Henrissat B."/>
            <person name="Matheny P.B."/>
            <person name="Labbe J."/>
            <person name="Martin F.M."/>
        </authorList>
    </citation>
    <scope>NUCLEOTIDE SEQUENCE</scope>
    <source>
        <strain evidence="1">EC-137</strain>
    </source>
</reference>
<evidence type="ECO:0000313" key="1">
    <source>
        <dbReference type="EMBL" id="KAI0034010.1"/>
    </source>
</evidence>
<accession>A0ACB8QQW8</accession>
<evidence type="ECO:0000313" key="2">
    <source>
        <dbReference type="Proteomes" id="UP000814128"/>
    </source>
</evidence>
<keyword evidence="2" id="KW-1185">Reference proteome</keyword>
<comment type="caution">
    <text evidence="1">The sequence shown here is derived from an EMBL/GenBank/DDBJ whole genome shotgun (WGS) entry which is preliminary data.</text>
</comment>
<organism evidence="1 2">
    <name type="scientific">Vararia minispora EC-137</name>
    <dbReference type="NCBI Taxonomy" id="1314806"/>
    <lineage>
        <taxon>Eukaryota</taxon>
        <taxon>Fungi</taxon>
        <taxon>Dikarya</taxon>
        <taxon>Basidiomycota</taxon>
        <taxon>Agaricomycotina</taxon>
        <taxon>Agaricomycetes</taxon>
        <taxon>Russulales</taxon>
        <taxon>Lachnocladiaceae</taxon>
        <taxon>Vararia</taxon>
    </lineage>
</organism>